<dbReference type="InterPro" id="IPR003439">
    <property type="entry name" value="ABC_transporter-like_ATP-bd"/>
</dbReference>
<evidence type="ECO:0000256" key="1">
    <source>
        <dbReference type="ARBA" id="ARBA00004202"/>
    </source>
</evidence>
<evidence type="ECO:0000259" key="9">
    <source>
        <dbReference type="PROSITE" id="PS50893"/>
    </source>
</evidence>
<comment type="function">
    <text evidence="8">ATP-binding (A) component of a common energy-coupling factor (ECF) ABC-transporter complex.</text>
</comment>
<dbReference type="CDD" id="cd03225">
    <property type="entry name" value="ABC_cobalt_CbiO_domain1"/>
    <property type="match status" value="1"/>
</dbReference>
<evidence type="ECO:0000313" key="11">
    <source>
        <dbReference type="Proteomes" id="UP000678228"/>
    </source>
</evidence>
<comment type="subunit">
    <text evidence="8">Forms a stable energy-coupling factor (ECF) transporter complex composed of 2 membrane-embedded substrate-binding proteins (S component), 2 ATP-binding proteins (A component) and 2 transmembrane proteins (T component).</text>
</comment>
<keyword evidence="7 8" id="KW-0472">Membrane</keyword>
<dbReference type="AlphaFoldDB" id="A0A940X1T2"/>
<evidence type="ECO:0000256" key="5">
    <source>
        <dbReference type="ARBA" id="ARBA00022840"/>
    </source>
</evidence>
<keyword evidence="11" id="KW-1185">Reference proteome</keyword>
<comment type="similarity">
    <text evidence="8">Belongs to the ABC transporter superfamily. Energy-coupling factor EcfA family.</text>
</comment>
<dbReference type="PANTHER" id="PTHR43553:SF27">
    <property type="entry name" value="ENERGY-COUPLING FACTOR TRANSPORTER ATP-BINDING PROTEIN ECFA2"/>
    <property type="match status" value="1"/>
</dbReference>
<evidence type="ECO:0000256" key="2">
    <source>
        <dbReference type="ARBA" id="ARBA00022448"/>
    </source>
</evidence>
<dbReference type="EC" id="7.-.-.-" evidence="8"/>
<dbReference type="InterPro" id="IPR003593">
    <property type="entry name" value="AAA+_ATPase"/>
</dbReference>
<dbReference type="Gene3D" id="3.40.50.300">
    <property type="entry name" value="P-loop containing nucleotide triphosphate hydrolases"/>
    <property type="match status" value="1"/>
</dbReference>
<protein>
    <recommendedName>
        <fullName evidence="8">Energy-coupling factor transporter ATP-binding protein EcfA2</fullName>
        <ecNumber evidence="8">7.-.-.-</ecNumber>
    </recommendedName>
</protein>
<dbReference type="Proteomes" id="UP000678228">
    <property type="component" value="Unassembled WGS sequence"/>
</dbReference>
<keyword evidence="6" id="KW-1278">Translocase</keyword>
<comment type="subcellular location">
    <subcellularLocation>
        <location evidence="1 8">Cell membrane</location>
        <topology evidence="1 8">Peripheral membrane protein</topology>
    </subcellularLocation>
</comment>
<accession>A0A940X1T2</accession>
<keyword evidence="5 8" id="KW-0067">ATP-binding</keyword>
<keyword evidence="3 8" id="KW-1003">Cell membrane</keyword>
<evidence type="ECO:0000256" key="6">
    <source>
        <dbReference type="ARBA" id="ARBA00022967"/>
    </source>
</evidence>
<dbReference type="RefSeq" id="WP_210599291.1">
    <property type="nucleotide sequence ID" value="NZ_JAGKSQ010000013.1"/>
</dbReference>
<dbReference type="NCBIfam" id="TIGR04521">
    <property type="entry name" value="ECF_ATPase_2"/>
    <property type="match status" value="1"/>
</dbReference>
<sequence length="288" mass="31927">MDIIFNNVSHSYMKGTSLEKKALNQLNISIPSGSFTVVIGKTGSGKSTFIQHVNGLIKPTEGHIKVGQYRLSAKEKRMDMRSLRQDVALLFQYPEHQLFEETVERDICFGPLNFGLSAEEAKVRALESLALVGLPETILGDSPFHLSGGQMRRVAIAGVLASRPKVLLLDEPTASLDPQGSQEIMDMFKEYQRTNGATIILVTHQMEHAVNYADSIIVMNDGEIVLNGDRDQVFGQSAILQSLGLELPDSLRFIKKFANAFSLADVPSYYQRDEVASYIAKYIRSKEG</sequence>
<dbReference type="GO" id="GO:0043190">
    <property type="term" value="C:ATP-binding cassette (ABC) transporter complex"/>
    <property type="evidence" value="ECO:0007669"/>
    <property type="project" value="TreeGrafter"/>
</dbReference>
<dbReference type="PROSITE" id="PS00211">
    <property type="entry name" value="ABC_TRANSPORTER_1"/>
    <property type="match status" value="1"/>
</dbReference>
<dbReference type="InterPro" id="IPR027417">
    <property type="entry name" value="P-loop_NTPase"/>
</dbReference>
<organism evidence="10 11">
    <name type="scientific">Halalkalibacter suaedae</name>
    <dbReference type="NCBI Taxonomy" id="2822140"/>
    <lineage>
        <taxon>Bacteria</taxon>
        <taxon>Bacillati</taxon>
        <taxon>Bacillota</taxon>
        <taxon>Bacilli</taxon>
        <taxon>Bacillales</taxon>
        <taxon>Bacillaceae</taxon>
        <taxon>Halalkalibacter</taxon>
    </lineage>
</organism>
<evidence type="ECO:0000313" key="10">
    <source>
        <dbReference type="EMBL" id="MBP3953439.1"/>
    </source>
</evidence>
<dbReference type="GO" id="GO:0005524">
    <property type="term" value="F:ATP binding"/>
    <property type="evidence" value="ECO:0007669"/>
    <property type="project" value="UniProtKB-UniRule"/>
</dbReference>
<dbReference type="PANTHER" id="PTHR43553">
    <property type="entry name" value="HEAVY METAL TRANSPORTER"/>
    <property type="match status" value="1"/>
</dbReference>
<evidence type="ECO:0000256" key="4">
    <source>
        <dbReference type="ARBA" id="ARBA00022741"/>
    </source>
</evidence>
<evidence type="ECO:0000256" key="3">
    <source>
        <dbReference type="ARBA" id="ARBA00022475"/>
    </source>
</evidence>
<evidence type="ECO:0000256" key="7">
    <source>
        <dbReference type="ARBA" id="ARBA00023136"/>
    </source>
</evidence>
<evidence type="ECO:0000256" key="8">
    <source>
        <dbReference type="RuleBase" id="RU365104"/>
    </source>
</evidence>
<dbReference type="Pfam" id="PF00005">
    <property type="entry name" value="ABC_tran"/>
    <property type="match status" value="1"/>
</dbReference>
<reference evidence="10" key="1">
    <citation type="submission" date="2021-03" db="EMBL/GenBank/DDBJ databases">
        <title>Bacillus suaedae sp. nov., isolated from Suaeda aralocaspica.</title>
        <authorList>
            <person name="Lei R.F.R."/>
        </authorList>
    </citation>
    <scope>NUCLEOTIDE SEQUENCE</scope>
    <source>
        <strain evidence="10">YZJH907-2</strain>
    </source>
</reference>
<proteinExistence type="inferred from homology"/>
<dbReference type="PROSITE" id="PS50893">
    <property type="entry name" value="ABC_TRANSPORTER_2"/>
    <property type="match status" value="1"/>
</dbReference>
<dbReference type="InterPro" id="IPR050095">
    <property type="entry name" value="ECF_ABC_transporter_ATP-bd"/>
</dbReference>
<name>A0A940X1T2_9BACI</name>
<dbReference type="GO" id="GO:0042626">
    <property type="term" value="F:ATPase-coupled transmembrane transporter activity"/>
    <property type="evidence" value="ECO:0007669"/>
    <property type="project" value="TreeGrafter"/>
</dbReference>
<keyword evidence="2 8" id="KW-0813">Transport</keyword>
<dbReference type="InterPro" id="IPR017871">
    <property type="entry name" value="ABC_transporter-like_CS"/>
</dbReference>
<dbReference type="InterPro" id="IPR030946">
    <property type="entry name" value="EcfA2"/>
</dbReference>
<dbReference type="GO" id="GO:0015087">
    <property type="term" value="F:cobalt ion transmembrane transporter activity"/>
    <property type="evidence" value="ECO:0007669"/>
    <property type="project" value="UniProtKB-ARBA"/>
</dbReference>
<dbReference type="InterPro" id="IPR015856">
    <property type="entry name" value="ABC_transpr_CbiO/EcfA_su"/>
</dbReference>
<keyword evidence="4 8" id="KW-0547">Nucleotide-binding</keyword>
<dbReference type="SUPFAM" id="SSF52540">
    <property type="entry name" value="P-loop containing nucleoside triphosphate hydrolases"/>
    <property type="match status" value="1"/>
</dbReference>
<comment type="caution">
    <text evidence="10">The sequence shown here is derived from an EMBL/GenBank/DDBJ whole genome shotgun (WGS) entry which is preliminary data.</text>
</comment>
<dbReference type="FunFam" id="3.40.50.300:FF:000224">
    <property type="entry name" value="Energy-coupling factor transporter ATP-binding protein EcfA"/>
    <property type="match status" value="1"/>
</dbReference>
<feature type="domain" description="ABC transporter" evidence="9">
    <location>
        <begin position="3"/>
        <end position="246"/>
    </location>
</feature>
<dbReference type="EMBL" id="JAGKSQ010000013">
    <property type="protein sequence ID" value="MBP3953439.1"/>
    <property type="molecule type" value="Genomic_DNA"/>
</dbReference>
<gene>
    <name evidence="10" type="ORF">J7W16_20235</name>
</gene>
<dbReference type="GO" id="GO:0016887">
    <property type="term" value="F:ATP hydrolysis activity"/>
    <property type="evidence" value="ECO:0007669"/>
    <property type="project" value="InterPro"/>
</dbReference>
<dbReference type="SMART" id="SM00382">
    <property type="entry name" value="AAA"/>
    <property type="match status" value="1"/>
</dbReference>